<dbReference type="PANTHER" id="PTHR16201">
    <property type="entry name" value="SEVEN TRANSMEMBRANE PROTEIN 1-RELATED"/>
    <property type="match status" value="1"/>
</dbReference>
<evidence type="ECO:0000313" key="9">
    <source>
        <dbReference type="Proteomes" id="UP000316726"/>
    </source>
</evidence>
<dbReference type="EMBL" id="CP031044">
    <property type="protein sequence ID" value="QDZ23927.1"/>
    <property type="molecule type" value="Genomic_DNA"/>
</dbReference>
<dbReference type="EMBL" id="HBHL01012731">
    <property type="protein sequence ID" value="CAD9719488.1"/>
    <property type="molecule type" value="Transcribed_RNA"/>
</dbReference>
<evidence type="ECO:0000256" key="1">
    <source>
        <dbReference type="ARBA" id="ARBA00004141"/>
    </source>
</evidence>
<dbReference type="SMART" id="SM00679">
    <property type="entry name" value="CTNS"/>
    <property type="match status" value="2"/>
</dbReference>
<dbReference type="Gene3D" id="1.20.1280.290">
    <property type="match status" value="2"/>
</dbReference>
<reference evidence="7" key="2">
    <citation type="submission" date="2021-01" db="EMBL/GenBank/DDBJ databases">
        <authorList>
            <person name="Corre E."/>
            <person name="Pelletier E."/>
            <person name="Niang G."/>
            <person name="Scheremetjew M."/>
            <person name="Finn R."/>
            <person name="Kale V."/>
            <person name="Holt S."/>
            <person name="Cochrane G."/>
            <person name="Meng A."/>
            <person name="Brown T."/>
            <person name="Cohen L."/>
        </authorList>
    </citation>
    <scope>NUCLEOTIDE SEQUENCE</scope>
    <source>
        <strain evidence="7">CCMP1205</strain>
    </source>
</reference>
<accession>A0A5B8MU81</accession>
<keyword evidence="4 6" id="KW-0472">Membrane</keyword>
<gene>
    <name evidence="8" type="ORF">A3770_11p64450</name>
    <name evidence="7" type="ORF">CPRI1469_LOCUS8354</name>
</gene>
<dbReference type="Proteomes" id="UP000316726">
    <property type="component" value="Chromosome 11"/>
</dbReference>
<dbReference type="PANTHER" id="PTHR16201:SF11">
    <property type="entry name" value="PQ-LOOP REPEAT-CONTAINING PROTEIN"/>
    <property type="match status" value="1"/>
</dbReference>
<proteinExistence type="predicted"/>
<dbReference type="Pfam" id="PF04193">
    <property type="entry name" value="PQ-loop"/>
    <property type="match status" value="2"/>
</dbReference>
<feature type="transmembrane region" description="Helical" evidence="6">
    <location>
        <begin position="52"/>
        <end position="73"/>
    </location>
</feature>
<name>A0A5B8MU81_9CHLO</name>
<reference evidence="8 9" key="1">
    <citation type="submission" date="2018-07" db="EMBL/GenBank/DDBJ databases">
        <title>The complete nuclear genome of the prasinophyte Chloropicon primus (CCMP1205).</title>
        <authorList>
            <person name="Pombert J.-F."/>
            <person name="Otis C."/>
            <person name="Turmel M."/>
            <person name="Lemieux C."/>
        </authorList>
    </citation>
    <scope>NUCLEOTIDE SEQUENCE [LARGE SCALE GENOMIC DNA]</scope>
    <source>
        <strain evidence="8 9">CCMP1205</strain>
    </source>
</reference>
<feature type="transmembrane region" description="Helical" evidence="6">
    <location>
        <begin position="93"/>
        <end position="115"/>
    </location>
</feature>
<evidence type="ECO:0000256" key="4">
    <source>
        <dbReference type="ARBA" id="ARBA00023136"/>
    </source>
</evidence>
<feature type="transmembrane region" description="Helical" evidence="6">
    <location>
        <begin position="190"/>
        <end position="211"/>
    </location>
</feature>
<evidence type="ECO:0000313" key="7">
    <source>
        <dbReference type="EMBL" id="CAD9719488.1"/>
    </source>
</evidence>
<feature type="transmembrane region" description="Helical" evidence="6">
    <location>
        <begin position="14"/>
        <end position="31"/>
    </location>
</feature>
<keyword evidence="3 6" id="KW-1133">Transmembrane helix</keyword>
<evidence type="ECO:0000256" key="3">
    <source>
        <dbReference type="ARBA" id="ARBA00022989"/>
    </source>
</evidence>
<feature type="transmembrane region" description="Helical" evidence="6">
    <location>
        <begin position="127"/>
        <end position="149"/>
    </location>
</feature>
<feature type="transmembrane region" description="Helical" evidence="6">
    <location>
        <begin position="223"/>
        <end position="243"/>
    </location>
</feature>
<organism evidence="8 9">
    <name type="scientific">Chloropicon primus</name>
    <dbReference type="NCBI Taxonomy" id="1764295"/>
    <lineage>
        <taxon>Eukaryota</taxon>
        <taxon>Viridiplantae</taxon>
        <taxon>Chlorophyta</taxon>
        <taxon>Chloropicophyceae</taxon>
        <taxon>Chloropicales</taxon>
        <taxon>Chloropicaceae</taxon>
        <taxon>Chloropicon</taxon>
    </lineage>
</organism>
<dbReference type="OrthoDB" id="271506at2759"/>
<dbReference type="AlphaFoldDB" id="A0A5B8MU81"/>
<evidence type="ECO:0000256" key="2">
    <source>
        <dbReference type="ARBA" id="ARBA00022692"/>
    </source>
</evidence>
<dbReference type="InterPro" id="IPR006603">
    <property type="entry name" value="PQ-loop_rpt"/>
</dbReference>
<comment type="subcellular location">
    <subcellularLocation>
        <location evidence="1">Membrane</location>
        <topology evidence="1">Multi-pass membrane protein</topology>
    </subcellularLocation>
</comment>
<evidence type="ECO:0000256" key="6">
    <source>
        <dbReference type="SAM" id="Phobius"/>
    </source>
</evidence>
<dbReference type="GO" id="GO:0016020">
    <property type="term" value="C:membrane"/>
    <property type="evidence" value="ECO:0007669"/>
    <property type="project" value="UniProtKB-SubCell"/>
</dbReference>
<evidence type="ECO:0000256" key="5">
    <source>
        <dbReference type="SAM" id="MobiDB-lite"/>
    </source>
</evidence>
<evidence type="ECO:0000313" key="8">
    <source>
        <dbReference type="EMBL" id="QDZ23927.1"/>
    </source>
</evidence>
<keyword evidence="2 6" id="KW-0812">Transmembrane</keyword>
<protein>
    <submittedName>
        <fullName evidence="8">Uncharacterized protein</fullName>
    </submittedName>
</protein>
<sequence length="287" mass="31269">MGSPLGCLNSLVDLGPTLYLFGLCSIVFVVLNQVPQYRKILRSGSADGLSEASLGMGNVSSAFNVVNLVILHANQVPLCFADPPGTLIECQGSFLVLYSAVCGFLACLPFYFLKLNYTRDRARRRRLVVGAYLQGGVIAAASVPAFLSVSPGGDCEAYRDYGNVVGFLNTILLCCQYLPQIYTSYKHKGAGAVSYMTLGFDALGGYTMVGYKIYATEERLSSWLPYLVFHTSELCVIAVALYFDSKAKRAERKLTETILDVDCSPRSEGSSTHEALLQPRSPRVSMR</sequence>
<feature type="transmembrane region" description="Helical" evidence="6">
    <location>
        <begin position="161"/>
        <end position="178"/>
    </location>
</feature>
<dbReference type="InterPro" id="IPR051415">
    <property type="entry name" value="LAAT-1"/>
</dbReference>
<feature type="region of interest" description="Disordered" evidence="5">
    <location>
        <begin position="264"/>
        <end position="287"/>
    </location>
</feature>
<keyword evidence="9" id="KW-1185">Reference proteome</keyword>